<dbReference type="InterPro" id="IPR004090">
    <property type="entry name" value="Chemotax_Me-accpt_rcpt"/>
</dbReference>
<dbReference type="PROSITE" id="PS50111">
    <property type="entry name" value="CHEMOTAXIS_TRANSDUC_2"/>
    <property type="match status" value="1"/>
</dbReference>
<dbReference type="PRINTS" id="PR00260">
    <property type="entry name" value="CHEMTRNSDUCR"/>
</dbReference>
<keyword evidence="9" id="KW-0614">Plasmid</keyword>
<evidence type="ECO:0000256" key="4">
    <source>
        <dbReference type="PROSITE-ProRule" id="PRU00284"/>
    </source>
</evidence>
<dbReference type="Pfam" id="PF00672">
    <property type="entry name" value="HAMP"/>
    <property type="match status" value="1"/>
</dbReference>
<feature type="transmembrane region" description="Helical" evidence="6">
    <location>
        <begin position="188"/>
        <end position="210"/>
    </location>
</feature>
<feature type="domain" description="HAMP" evidence="8">
    <location>
        <begin position="293"/>
        <end position="345"/>
    </location>
</feature>
<evidence type="ECO:0000313" key="10">
    <source>
        <dbReference type="Proteomes" id="UP001234585"/>
    </source>
</evidence>
<feature type="region of interest" description="Disordered" evidence="5">
    <location>
        <begin position="267"/>
        <end position="290"/>
    </location>
</feature>
<dbReference type="AlphaFoldDB" id="A0AA50H7M5"/>
<organism evidence="9 10">
    <name type="scientific">Shinella sumterensis</name>
    <dbReference type="NCBI Taxonomy" id="1967501"/>
    <lineage>
        <taxon>Bacteria</taxon>
        <taxon>Pseudomonadati</taxon>
        <taxon>Pseudomonadota</taxon>
        <taxon>Alphaproteobacteria</taxon>
        <taxon>Hyphomicrobiales</taxon>
        <taxon>Rhizobiaceae</taxon>
        <taxon>Shinella</taxon>
    </lineage>
</organism>
<dbReference type="Gene3D" id="1.10.287.950">
    <property type="entry name" value="Methyl-accepting chemotaxis protein"/>
    <property type="match status" value="1"/>
</dbReference>
<dbReference type="GO" id="GO:0006935">
    <property type="term" value="P:chemotaxis"/>
    <property type="evidence" value="ECO:0007669"/>
    <property type="project" value="UniProtKB-KW"/>
</dbReference>
<dbReference type="CDD" id="cd11386">
    <property type="entry name" value="MCP_signal"/>
    <property type="match status" value="1"/>
</dbReference>
<dbReference type="SMART" id="SM00283">
    <property type="entry name" value="MA"/>
    <property type="match status" value="1"/>
</dbReference>
<comment type="similarity">
    <text evidence="3">Belongs to the methyl-accepting chemotaxis (MCP) protein family.</text>
</comment>
<dbReference type="InterPro" id="IPR003660">
    <property type="entry name" value="HAMP_dom"/>
</dbReference>
<evidence type="ECO:0000259" key="7">
    <source>
        <dbReference type="PROSITE" id="PS50111"/>
    </source>
</evidence>
<dbReference type="GO" id="GO:0007165">
    <property type="term" value="P:signal transduction"/>
    <property type="evidence" value="ECO:0007669"/>
    <property type="project" value="UniProtKB-KW"/>
</dbReference>
<keyword evidence="6" id="KW-0472">Membrane</keyword>
<proteinExistence type="inferred from homology"/>
<dbReference type="Gene3D" id="6.10.340.10">
    <property type="match status" value="1"/>
</dbReference>
<accession>A0AA50H7M5</accession>
<keyword evidence="4" id="KW-0807">Transducer</keyword>
<dbReference type="InterPro" id="IPR051310">
    <property type="entry name" value="MCP_chemotaxis"/>
</dbReference>
<name>A0AA50H7M5_9HYPH</name>
<reference evidence="9 10" key="1">
    <citation type="submission" date="2023-08" db="EMBL/GenBank/DDBJ databases">
        <title>Pathogen: clinical or host-associated sample.</title>
        <authorList>
            <person name="Hergert J."/>
            <person name="Casey R."/>
            <person name="Wagner J."/>
            <person name="Young E.L."/>
            <person name="Oakeson K.F."/>
        </authorList>
    </citation>
    <scope>NUCLEOTIDE SEQUENCE [LARGE SCALE GENOMIC DNA]</scope>
    <source>
        <strain evidence="9 10">1760953</strain>
        <plasmid evidence="9 10">unnamed1</plasmid>
    </source>
</reference>
<geneLocation type="plasmid" evidence="9 10">
    <name>unnamed1</name>
</geneLocation>
<evidence type="ECO:0000256" key="6">
    <source>
        <dbReference type="SAM" id="Phobius"/>
    </source>
</evidence>
<feature type="transmembrane region" description="Helical" evidence="6">
    <location>
        <begin position="12"/>
        <end position="31"/>
    </location>
</feature>
<dbReference type="GO" id="GO:0016020">
    <property type="term" value="C:membrane"/>
    <property type="evidence" value="ECO:0007669"/>
    <property type="project" value="UniProtKB-SubCell"/>
</dbReference>
<evidence type="ECO:0000256" key="2">
    <source>
        <dbReference type="ARBA" id="ARBA00022500"/>
    </source>
</evidence>
<dbReference type="RefSeq" id="WP_306038979.1">
    <property type="nucleotide sequence ID" value="NZ_CP132303.1"/>
</dbReference>
<dbReference type="PANTHER" id="PTHR43531">
    <property type="entry name" value="PROTEIN ICFG"/>
    <property type="match status" value="1"/>
</dbReference>
<dbReference type="Pfam" id="PF00015">
    <property type="entry name" value="MCPsignal"/>
    <property type="match status" value="1"/>
</dbReference>
<dbReference type="GO" id="GO:0004888">
    <property type="term" value="F:transmembrane signaling receptor activity"/>
    <property type="evidence" value="ECO:0007669"/>
    <property type="project" value="InterPro"/>
</dbReference>
<dbReference type="SMART" id="SM00304">
    <property type="entry name" value="HAMP"/>
    <property type="match status" value="2"/>
</dbReference>
<keyword evidence="6" id="KW-1133">Transmembrane helix</keyword>
<feature type="domain" description="HAMP" evidence="8">
    <location>
        <begin position="212"/>
        <end position="265"/>
    </location>
</feature>
<keyword evidence="10" id="KW-1185">Reference proteome</keyword>
<dbReference type="EMBL" id="CP132303">
    <property type="protein sequence ID" value="WLR99663.1"/>
    <property type="molecule type" value="Genomic_DNA"/>
</dbReference>
<evidence type="ECO:0000256" key="5">
    <source>
        <dbReference type="SAM" id="MobiDB-lite"/>
    </source>
</evidence>
<feature type="compositionally biased region" description="Basic and acidic residues" evidence="5">
    <location>
        <begin position="267"/>
        <end position="289"/>
    </location>
</feature>
<dbReference type="FunFam" id="1.10.287.950:FF:000001">
    <property type="entry name" value="Methyl-accepting chemotaxis sensory transducer"/>
    <property type="match status" value="1"/>
</dbReference>
<evidence type="ECO:0000259" key="8">
    <source>
        <dbReference type="PROSITE" id="PS50885"/>
    </source>
</evidence>
<feature type="domain" description="Methyl-accepting transducer" evidence="7">
    <location>
        <begin position="350"/>
        <end position="579"/>
    </location>
</feature>
<sequence>MSLLQNLRIRTKVLSLVLPACLIGIGGTLYVSGKFKSADTEYSDFVSNDGNAEIDMAIASQRLVSIVYDAYQVFLYDAGTEGMKRAEGDYAASKTRLNELIDNAMTLMPADREALASLQAQSNSVIEITDKAVAAGSADRNEEAKALLVQADEKAAETIKAMRAWINNTSDRLKEKAAVLSEKTNNTILYTLLALAAVFSSLLLLAVIVTKREISNPIERLRLRMMSLAAGQVDEAVPGVDRRDELGSMASAVSVFRDNAIEKDRLEKQSDADRALSEHERLEREKQKAADAANTKFAVDSLRDGLEALANGNVSHRILTPFTGTLDELRSNFNSSVEKLHSVLRSVGQNAEGIDAGANEIRAAADDLSRRTEQQAASVEETAAALEQITTTVKDSAKRADDAGRLVSKARTGAEQSGALMQNAVEAMMAIEKSAGEMGNIISVIDEIAFQTNLLALNAGVEAARAGEAGKGFAVVAQEVRELAQRSANAAKEIKALIAASGSQVQTGVELVKQTGVSLETIVAEVREISLHVNAIVESSREQATGLQEINTAVNVMDQGTQQNAAMVEQSTAASHGLAREAAALNQLLAQFNLGGSKGSEHGLRAMRAA</sequence>
<dbReference type="CDD" id="cd06225">
    <property type="entry name" value="HAMP"/>
    <property type="match status" value="1"/>
</dbReference>
<gene>
    <name evidence="9" type="ORF">Q9313_23145</name>
</gene>
<evidence type="ECO:0000256" key="1">
    <source>
        <dbReference type="ARBA" id="ARBA00004370"/>
    </source>
</evidence>
<keyword evidence="2" id="KW-0145">Chemotaxis</keyword>
<dbReference type="Proteomes" id="UP001234585">
    <property type="component" value="Plasmid unnamed1"/>
</dbReference>
<dbReference type="PANTHER" id="PTHR43531:SF11">
    <property type="entry name" value="METHYL-ACCEPTING CHEMOTAXIS PROTEIN 3"/>
    <property type="match status" value="1"/>
</dbReference>
<dbReference type="SUPFAM" id="SSF58104">
    <property type="entry name" value="Methyl-accepting chemotaxis protein (MCP) signaling domain"/>
    <property type="match status" value="1"/>
</dbReference>
<evidence type="ECO:0000313" key="9">
    <source>
        <dbReference type="EMBL" id="WLR99663.1"/>
    </source>
</evidence>
<comment type="subcellular location">
    <subcellularLocation>
        <location evidence="1">Membrane</location>
    </subcellularLocation>
</comment>
<dbReference type="InterPro" id="IPR004089">
    <property type="entry name" value="MCPsignal_dom"/>
</dbReference>
<keyword evidence="6" id="KW-0812">Transmembrane</keyword>
<dbReference type="PROSITE" id="PS50885">
    <property type="entry name" value="HAMP"/>
    <property type="match status" value="2"/>
</dbReference>
<dbReference type="SUPFAM" id="SSF158472">
    <property type="entry name" value="HAMP domain-like"/>
    <property type="match status" value="1"/>
</dbReference>
<protein>
    <submittedName>
        <fullName evidence="9">HAMP domain-containing methyl-accepting chemotaxis protein</fullName>
    </submittedName>
</protein>
<evidence type="ECO:0000256" key="3">
    <source>
        <dbReference type="ARBA" id="ARBA00029447"/>
    </source>
</evidence>